<dbReference type="Proteomes" id="UP000031443">
    <property type="component" value="Unassembled WGS sequence"/>
</dbReference>
<keyword evidence="2" id="KW-1185">Reference proteome</keyword>
<dbReference type="InterPro" id="IPR045223">
    <property type="entry name" value="RACK1-like"/>
</dbReference>
<dbReference type="SUPFAM" id="SSF50978">
    <property type="entry name" value="WD40 repeat-like"/>
    <property type="match status" value="1"/>
</dbReference>
<evidence type="ECO:0000313" key="2">
    <source>
        <dbReference type="Proteomes" id="UP000031443"/>
    </source>
</evidence>
<dbReference type="EMBL" id="KB533022">
    <property type="protein sequence ID" value="EMP34275.1"/>
    <property type="molecule type" value="Genomic_DNA"/>
</dbReference>
<dbReference type="InterPro" id="IPR036322">
    <property type="entry name" value="WD40_repeat_dom_sf"/>
</dbReference>
<accession>M7BFA3</accession>
<protein>
    <submittedName>
        <fullName evidence="1">Guanine nucleotide-binding protein subunit beta-2-like 1</fullName>
    </submittedName>
</protein>
<dbReference type="PANTHER" id="PTHR19868">
    <property type="entry name" value="RECEPTOR FOR ACTIVATED PROTEIN KINASE C RACK1"/>
    <property type="match status" value="1"/>
</dbReference>
<reference evidence="2" key="1">
    <citation type="journal article" date="2013" name="Nat. Genet.">
        <title>The draft genomes of soft-shell turtle and green sea turtle yield insights into the development and evolution of the turtle-specific body plan.</title>
        <authorList>
            <person name="Wang Z."/>
            <person name="Pascual-Anaya J."/>
            <person name="Zadissa A."/>
            <person name="Li W."/>
            <person name="Niimura Y."/>
            <person name="Huang Z."/>
            <person name="Li C."/>
            <person name="White S."/>
            <person name="Xiong Z."/>
            <person name="Fang D."/>
            <person name="Wang B."/>
            <person name="Ming Y."/>
            <person name="Chen Y."/>
            <person name="Zheng Y."/>
            <person name="Kuraku S."/>
            <person name="Pignatelli M."/>
            <person name="Herrero J."/>
            <person name="Beal K."/>
            <person name="Nozawa M."/>
            <person name="Li Q."/>
            <person name="Wang J."/>
            <person name="Zhang H."/>
            <person name="Yu L."/>
            <person name="Shigenobu S."/>
            <person name="Wang J."/>
            <person name="Liu J."/>
            <person name="Flicek P."/>
            <person name="Searle S."/>
            <person name="Wang J."/>
            <person name="Kuratani S."/>
            <person name="Yin Y."/>
            <person name="Aken B."/>
            <person name="Zhang G."/>
            <person name="Irie N."/>
        </authorList>
    </citation>
    <scope>NUCLEOTIDE SEQUENCE [LARGE SCALE GENOMIC DNA]</scope>
</reference>
<name>M7BFA3_CHEMY</name>
<evidence type="ECO:0000313" key="1">
    <source>
        <dbReference type="EMBL" id="EMP34275.1"/>
    </source>
</evidence>
<proteinExistence type="predicted"/>
<dbReference type="STRING" id="8469.M7BFA3"/>
<dbReference type="GO" id="GO:0045182">
    <property type="term" value="F:translation regulator activity"/>
    <property type="evidence" value="ECO:0007669"/>
    <property type="project" value="InterPro"/>
</dbReference>
<dbReference type="AlphaFoldDB" id="M7BFA3"/>
<organism evidence="1 2">
    <name type="scientific">Chelonia mydas</name>
    <name type="common">Green sea-turtle</name>
    <name type="synonym">Chelonia agassizi</name>
    <dbReference type="NCBI Taxonomy" id="8469"/>
    <lineage>
        <taxon>Eukaryota</taxon>
        <taxon>Metazoa</taxon>
        <taxon>Chordata</taxon>
        <taxon>Craniata</taxon>
        <taxon>Vertebrata</taxon>
        <taxon>Euteleostomi</taxon>
        <taxon>Archelosauria</taxon>
        <taxon>Testudinata</taxon>
        <taxon>Testudines</taxon>
        <taxon>Cryptodira</taxon>
        <taxon>Durocryptodira</taxon>
        <taxon>Americhelydia</taxon>
        <taxon>Chelonioidea</taxon>
        <taxon>Cheloniidae</taxon>
        <taxon>Chelonia</taxon>
    </lineage>
</organism>
<dbReference type="InterPro" id="IPR015943">
    <property type="entry name" value="WD40/YVTN_repeat-like_dom_sf"/>
</dbReference>
<gene>
    <name evidence="1" type="ORF">UY3_08565</name>
</gene>
<dbReference type="GO" id="GO:0043022">
    <property type="term" value="F:ribosome binding"/>
    <property type="evidence" value="ECO:0007669"/>
    <property type="project" value="InterPro"/>
</dbReference>
<sequence length="76" mass="8657">MDSQAMLWDLNEGKHLYMLDSGDINTTLCFSPNLYWLCAATGRIKIWHQRSTTGMELGGTNLFGKKMSISPIKVYR</sequence>
<dbReference type="Gene3D" id="2.130.10.10">
    <property type="entry name" value="YVTN repeat-like/Quinoprotein amine dehydrogenase"/>
    <property type="match status" value="1"/>
</dbReference>